<dbReference type="InterPro" id="IPR011933">
    <property type="entry name" value="Double_TM_dom"/>
</dbReference>
<dbReference type="NCBIfam" id="TIGR02226">
    <property type="entry name" value="two_anch"/>
    <property type="match status" value="1"/>
</dbReference>
<evidence type="ECO:0000313" key="5">
    <source>
        <dbReference type="Proteomes" id="UP000078287"/>
    </source>
</evidence>
<dbReference type="EMBL" id="LWQS01000030">
    <property type="protein sequence ID" value="OAN48622.1"/>
    <property type="molecule type" value="Genomic_DNA"/>
</dbReference>
<dbReference type="InterPro" id="IPR002035">
    <property type="entry name" value="VWF_A"/>
</dbReference>
<dbReference type="Pfam" id="PF07584">
    <property type="entry name" value="BatA"/>
    <property type="match status" value="1"/>
</dbReference>
<dbReference type="STRING" id="1707952.A6A03_07560"/>
<organism evidence="4 5">
    <name type="scientific">Chloroflexus islandicus</name>
    <dbReference type="NCBI Taxonomy" id="1707952"/>
    <lineage>
        <taxon>Bacteria</taxon>
        <taxon>Bacillati</taxon>
        <taxon>Chloroflexota</taxon>
        <taxon>Chloroflexia</taxon>
        <taxon>Chloroflexales</taxon>
        <taxon>Chloroflexineae</taxon>
        <taxon>Chloroflexaceae</taxon>
        <taxon>Chloroflexus</taxon>
    </lineage>
</organism>
<protein>
    <submittedName>
        <fullName evidence="4">VWA domain-containing protein</fullName>
    </submittedName>
</protein>
<dbReference type="Gene3D" id="3.40.50.410">
    <property type="entry name" value="von Willebrand factor, type A domain"/>
    <property type="match status" value="1"/>
</dbReference>
<dbReference type="OrthoDB" id="139163at2"/>
<dbReference type="SUPFAM" id="SSF53300">
    <property type="entry name" value="vWA-like"/>
    <property type="match status" value="1"/>
</dbReference>
<dbReference type="InterPro" id="IPR036465">
    <property type="entry name" value="vWFA_dom_sf"/>
</dbReference>
<proteinExistence type="predicted"/>
<feature type="domain" description="Aerotolerance regulator N-terminal" evidence="2">
    <location>
        <begin position="1"/>
        <end position="77"/>
    </location>
</feature>
<dbReference type="Proteomes" id="UP000078287">
    <property type="component" value="Unassembled WGS sequence"/>
</dbReference>
<reference evidence="4 5" key="1">
    <citation type="submission" date="2016-04" db="EMBL/GenBank/DDBJ databases">
        <title>Chloroflexus islandicus sp. nov., a thermophilic filamentous anoxygenic phototrophic bacterium from geyser Strokkur (Iceland).</title>
        <authorList>
            <person name="Gaisin V.A."/>
            <person name="Kalashnikov A.M."/>
            <person name="Sukhacheva M.V."/>
            <person name="Grouzdev D.S."/>
            <person name="Ivanov T.M."/>
            <person name="Kuznetsov B."/>
            <person name="Gorlenko V.M."/>
        </authorList>
    </citation>
    <scope>NUCLEOTIDE SEQUENCE [LARGE SCALE GENOMIC DNA]</scope>
    <source>
        <strain evidence="5">isl-2</strain>
    </source>
</reference>
<dbReference type="PANTHER" id="PTHR37464:SF1">
    <property type="entry name" value="BLL2463 PROTEIN"/>
    <property type="match status" value="1"/>
</dbReference>
<dbReference type="InterPro" id="IPR024163">
    <property type="entry name" value="Aerotolerance_reg_N"/>
</dbReference>
<dbReference type="RefSeq" id="WP_066782832.1">
    <property type="nucleotide sequence ID" value="NZ_LWQS01000030.1"/>
</dbReference>
<sequence length="615" mass="65750">MTLLAPLGLLALLALPVIVILHLWQARRRRTVVPSLLIWQQIPPRPAARRRRRLRWTLLLALHLLAALLIGLALAQPQFSLPWLGSARTTAILIDTSTSMAMREGGNTRLERARQHAATFIRQMRGADQVVLISAGPQARLIDRGGSADAARLLAAVEQITIEGAGSDVTGALTIAETFLLDQPGARVVWLTDGAVPQPDLTTLRLPVQIEVLGTAQPNRAVVTLAARTGNAGAVHVYARLANHGNQPFRGNVRLLVDEQLSRTEPVNIRPNAALELAWTLPGPAQQIRLELNGNDGLPLDDAAVVNVSGQRPINVVLVADDAPALVRALQAMPEVSLTTVDPAAFVPDPAADLTIFVNTQPRRWLAGAMLIINPPPGELLPSNGLTPAGTTLTLTPAGEALLRDVNLGGIAWGRIAAIDPPAWLTPLALSDGIPLILRGRFERSEVAVWNFDLANNPLTTRLAFPLLVARTVRDLTPPPTPAAVTLGAPLIYQADIRATQLAVIDPSGNQTTLAVQPAIPATIEPNQAGLYRVQEWAGDQLLRETQLPVNAGAIGETDPTPRVASAAIGAAPAQTPVTRAATPQPLWSWLIIGAIIVLIGEWLYIQRWPPAEAR</sequence>
<keyword evidence="1" id="KW-0472">Membrane</keyword>
<keyword evidence="5" id="KW-1185">Reference proteome</keyword>
<name>A0A178MIS2_9CHLR</name>
<keyword evidence="1" id="KW-1133">Transmembrane helix</keyword>
<evidence type="ECO:0000259" key="3">
    <source>
        <dbReference type="Pfam" id="PF13519"/>
    </source>
</evidence>
<gene>
    <name evidence="4" type="ORF">A6A03_07560</name>
</gene>
<feature type="domain" description="VWFA" evidence="3">
    <location>
        <begin position="90"/>
        <end position="194"/>
    </location>
</feature>
<feature type="transmembrane region" description="Helical" evidence="1">
    <location>
        <begin position="587"/>
        <end position="606"/>
    </location>
</feature>
<accession>A0A178MIS2</accession>
<comment type="caution">
    <text evidence="4">The sequence shown here is derived from an EMBL/GenBank/DDBJ whole genome shotgun (WGS) entry which is preliminary data.</text>
</comment>
<dbReference type="PANTHER" id="PTHR37464">
    <property type="entry name" value="BLL2463 PROTEIN"/>
    <property type="match status" value="1"/>
</dbReference>
<evidence type="ECO:0000313" key="4">
    <source>
        <dbReference type="EMBL" id="OAN48622.1"/>
    </source>
</evidence>
<feature type="transmembrane region" description="Helical" evidence="1">
    <location>
        <begin position="6"/>
        <end position="24"/>
    </location>
</feature>
<feature type="transmembrane region" description="Helical" evidence="1">
    <location>
        <begin position="54"/>
        <end position="75"/>
    </location>
</feature>
<evidence type="ECO:0000256" key="1">
    <source>
        <dbReference type="SAM" id="Phobius"/>
    </source>
</evidence>
<dbReference type="AlphaFoldDB" id="A0A178MIS2"/>
<evidence type="ECO:0000259" key="2">
    <source>
        <dbReference type="Pfam" id="PF07584"/>
    </source>
</evidence>
<dbReference type="Pfam" id="PF13519">
    <property type="entry name" value="VWA_2"/>
    <property type="match status" value="1"/>
</dbReference>
<keyword evidence="1" id="KW-0812">Transmembrane</keyword>